<keyword evidence="3" id="KW-1185">Reference proteome</keyword>
<evidence type="ECO:0000256" key="1">
    <source>
        <dbReference type="SAM" id="MobiDB-lite"/>
    </source>
</evidence>
<evidence type="ECO:0000313" key="2">
    <source>
        <dbReference type="EMBL" id="GIX84074.1"/>
    </source>
</evidence>
<dbReference type="Proteomes" id="UP001054837">
    <property type="component" value="Unassembled WGS sequence"/>
</dbReference>
<feature type="region of interest" description="Disordered" evidence="1">
    <location>
        <begin position="1"/>
        <end position="27"/>
    </location>
</feature>
<accession>A0AAV4NKR8</accession>
<evidence type="ECO:0000313" key="3">
    <source>
        <dbReference type="Proteomes" id="UP001054837"/>
    </source>
</evidence>
<organism evidence="2 3">
    <name type="scientific">Caerostris darwini</name>
    <dbReference type="NCBI Taxonomy" id="1538125"/>
    <lineage>
        <taxon>Eukaryota</taxon>
        <taxon>Metazoa</taxon>
        <taxon>Ecdysozoa</taxon>
        <taxon>Arthropoda</taxon>
        <taxon>Chelicerata</taxon>
        <taxon>Arachnida</taxon>
        <taxon>Araneae</taxon>
        <taxon>Araneomorphae</taxon>
        <taxon>Entelegynae</taxon>
        <taxon>Araneoidea</taxon>
        <taxon>Araneidae</taxon>
        <taxon>Caerostris</taxon>
    </lineage>
</organism>
<protein>
    <submittedName>
        <fullName evidence="2">Uncharacterized protein</fullName>
    </submittedName>
</protein>
<proteinExistence type="predicted"/>
<dbReference type="AlphaFoldDB" id="A0AAV4NKR8"/>
<sequence>MVLRIHSKAINHPLQSAPSHQNPSSKHQYHLTLLSNWKHLPPPIPKMHFELELFSSESPNRPPEQWPGEQREQSALIGGRRPPLRPPRGPVVSSASNCPHHPLLIKQCVFLPQLIPSG</sequence>
<gene>
    <name evidence="2" type="ORF">CDAR_236651</name>
</gene>
<comment type="caution">
    <text evidence="2">The sequence shown here is derived from an EMBL/GenBank/DDBJ whole genome shotgun (WGS) entry which is preliminary data.</text>
</comment>
<dbReference type="EMBL" id="BPLQ01001696">
    <property type="protein sequence ID" value="GIX84074.1"/>
    <property type="molecule type" value="Genomic_DNA"/>
</dbReference>
<name>A0AAV4NKR8_9ARAC</name>
<feature type="region of interest" description="Disordered" evidence="1">
    <location>
        <begin position="55"/>
        <end position="96"/>
    </location>
</feature>
<feature type="compositionally biased region" description="Polar residues" evidence="1">
    <location>
        <begin position="13"/>
        <end position="26"/>
    </location>
</feature>
<reference evidence="2 3" key="1">
    <citation type="submission" date="2021-06" db="EMBL/GenBank/DDBJ databases">
        <title>Caerostris darwini draft genome.</title>
        <authorList>
            <person name="Kono N."/>
            <person name="Arakawa K."/>
        </authorList>
    </citation>
    <scope>NUCLEOTIDE SEQUENCE [LARGE SCALE GENOMIC DNA]</scope>
</reference>